<evidence type="ECO:0000313" key="10">
    <source>
        <dbReference type="EMBL" id="TDO23894.1"/>
    </source>
</evidence>
<name>A0A4R6INQ0_9SPHI</name>
<dbReference type="Pfam" id="PF07715">
    <property type="entry name" value="Plug"/>
    <property type="match status" value="1"/>
</dbReference>
<dbReference type="InterPro" id="IPR008969">
    <property type="entry name" value="CarboxyPept-like_regulatory"/>
</dbReference>
<feature type="signal peptide" evidence="8">
    <location>
        <begin position="1"/>
        <end position="39"/>
    </location>
</feature>
<dbReference type="GO" id="GO:0009279">
    <property type="term" value="C:cell outer membrane"/>
    <property type="evidence" value="ECO:0007669"/>
    <property type="project" value="UniProtKB-SubCell"/>
</dbReference>
<evidence type="ECO:0000259" key="9">
    <source>
        <dbReference type="Pfam" id="PF07715"/>
    </source>
</evidence>
<dbReference type="InterPro" id="IPR037066">
    <property type="entry name" value="Plug_dom_sf"/>
</dbReference>
<evidence type="ECO:0000313" key="11">
    <source>
        <dbReference type="Proteomes" id="UP000295499"/>
    </source>
</evidence>
<keyword evidence="2 7" id="KW-0813">Transport</keyword>
<dbReference type="InterPro" id="IPR039426">
    <property type="entry name" value="TonB-dep_rcpt-like"/>
</dbReference>
<proteinExistence type="inferred from homology"/>
<dbReference type="Gene3D" id="2.40.170.20">
    <property type="entry name" value="TonB-dependent receptor, beta-barrel domain"/>
    <property type="match status" value="1"/>
</dbReference>
<dbReference type="PROSITE" id="PS52016">
    <property type="entry name" value="TONB_DEPENDENT_REC_3"/>
    <property type="match status" value="1"/>
</dbReference>
<evidence type="ECO:0000256" key="7">
    <source>
        <dbReference type="PROSITE-ProRule" id="PRU01360"/>
    </source>
</evidence>
<evidence type="ECO:0000256" key="3">
    <source>
        <dbReference type="ARBA" id="ARBA00022452"/>
    </source>
</evidence>
<feature type="domain" description="TonB-dependent receptor plug" evidence="9">
    <location>
        <begin position="164"/>
        <end position="274"/>
    </location>
</feature>
<keyword evidence="4 7" id="KW-0812">Transmembrane</keyword>
<dbReference type="Gene3D" id="2.60.40.1120">
    <property type="entry name" value="Carboxypeptidase-like, regulatory domain"/>
    <property type="match status" value="1"/>
</dbReference>
<feature type="chain" id="PRO_5020720958" evidence="8">
    <location>
        <begin position="40"/>
        <end position="1046"/>
    </location>
</feature>
<dbReference type="SUPFAM" id="SSF56935">
    <property type="entry name" value="Porins"/>
    <property type="match status" value="1"/>
</dbReference>
<keyword evidence="5 7" id="KW-0472">Membrane</keyword>
<dbReference type="NCBIfam" id="TIGR04056">
    <property type="entry name" value="OMP_RagA_SusC"/>
    <property type="match status" value="1"/>
</dbReference>
<dbReference type="Gene3D" id="2.170.130.10">
    <property type="entry name" value="TonB-dependent receptor, plug domain"/>
    <property type="match status" value="1"/>
</dbReference>
<dbReference type="SUPFAM" id="SSF49464">
    <property type="entry name" value="Carboxypeptidase regulatory domain-like"/>
    <property type="match status" value="1"/>
</dbReference>
<dbReference type="InterPro" id="IPR036942">
    <property type="entry name" value="Beta-barrel_TonB_sf"/>
</dbReference>
<evidence type="ECO:0000256" key="5">
    <source>
        <dbReference type="ARBA" id="ARBA00023136"/>
    </source>
</evidence>
<evidence type="ECO:0000256" key="1">
    <source>
        <dbReference type="ARBA" id="ARBA00004571"/>
    </source>
</evidence>
<dbReference type="NCBIfam" id="TIGR04057">
    <property type="entry name" value="SusC_RagA_signa"/>
    <property type="match status" value="1"/>
</dbReference>
<evidence type="ECO:0000256" key="2">
    <source>
        <dbReference type="ARBA" id="ARBA00022448"/>
    </source>
</evidence>
<keyword evidence="3 7" id="KW-1134">Transmembrane beta strand</keyword>
<accession>A0A4R6INQ0</accession>
<dbReference type="Pfam" id="PF13715">
    <property type="entry name" value="CarbopepD_reg_2"/>
    <property type="match status" value="1"/>
</dbReference>
<comment type="caution">
    <text evidence="10">The sequence shown here is derived from an EMBL/GenBank/DDBJ whole genome shotgun (WGS) entry which is preliminary data.</text>
</comment>
<dbReference type="RefSeq" id="WP_208110930.1">
    <property type="nucleotide sequence ID" value="NZ_SNWM01000001.1"/>
</dbReference>
<dbReference type="InterPro" id="IPR023996">
    <property type="entry name" value="TonB-dep_OMP_SusC/RagA"/>
</dbReference>
<dbReference type="AlphaFoldDB" id="A0A4R6INQ0"/>
<evidence type="ECO:0000256" key="4">
    <source>
        <dbReference type="ARBA" id="ARBA00022692"/>
    </source>
</evidence>
<dbReference type="EMBL" id="SNWM01000001">
    <property type="protein sequence ID" value="TDO23894.1"/>
    <property type="molecule type" value="Genomic_DNA"/>
</dbReference>
<reference evidence="10 11" key="1">
    <citation type="submission" date="2019-03" db="EMBL/GenBank/DDBJ databases">
        <title>Genomic Encyclopedia of Archaeal and Bacterial Type Strains, Phase II (KMG-II): from individual species to whole genera.</title>
        <authorList>
            <person name="Goeker M."/>
        </authorList>
    </citation>
    <scope>NUCLEOTIDE SEQUENCE [LARGE SCALE GENOMIC DNA]</scope>
    <source>
        <strain evidence="10 11">DSM 19034</strain>
    </source>
</reference>
<evidence type="ECO:0000256" key="6">
    <source>
        <dbReference type="ARBA" id="ARBA00023237"/>
    </source>
</evidence>
<organism evidence="10 11">
    <name type="scientific">Pedobacter duraquae</name>
    <dbReference type="NCBI Taxonomy" id="425511"/>
    <lineage>
        <taxon>Bacteria</taxon>
        <taxon>Pseudomonadati</taxon>
        <taxon>Bacteroidota</taxon>
        <taxon>Sphingobacteriia</taxon>
        <taxon>Sphingobacteriales</taxon>
        <taxon>Sphingobacteriaceae</taxon>
        <taxon>Pedobacter</taxon>
    </lineage>
</organism>
<protein>
    <submittedName>
        <fullName evidence="10">TonB-linked SusC/RagA family outer membrane protein</fullName>
    </submittedName>
</protein>
<gene>
    <name evidence="10" type="ORF">CLV32_0180</name>
</gene>
<keyword evidence="6 7" id="KW-0998">Cell outer membrane</keyword>
<keyword evidence="11" id="KW-1185">Reference proteome</keyword>
<evidence type="ECO:0000256" key="8">
    <source>
        <dbReference type="SAM" id="SignalP"/>
    </source>
</evidence>
<comment type="subcellular location">
    <subcellularLocation>
        <location evidence="1 7">Cell outer membrane</location>
        <topology evidence="1 7">Multi-pass membrane protein</topology>
    </subcellularLocation>
</comment>
<dbReference type="InterPro" id="IPR012910">
    <property type="entry name" value="Plug_dom"/>
</dbReference>
<comment type="similarity">
    <text evidence="7">Belongs to the TonB-dependent receptor family.</text>
</comment>
<dbReference type="Proteomes" id="UP000295499">
    <property type="component" value="Unassembled WGS sequence"/>
</dbReference>
<keyword evidence="8" id="KW-0732">Signal</keyword>
<dbReference type="InterPro" id="IPR023997">
    <property type="entry name" value="TonB-dep_OMP_SusC/RagA_CS"/>
</dbReference>
<sequence>MKKKRLLNDSSFLDFYRVFRSKQTLLCASVLMLSVNANAATRIFSKNIEVKNIEINSISKGGAEMPAQAKDIQIKGTVKNDTGEPLIGATVSVKGTNIRTSTNADGEFQISTPEGATLVFTYMGYLAKELNVENRKTLTVTMLVDAAKYQMNEVVIVGYGTQKRSDITGSVSSVPKERLSSLPVTNVLQAIAGTTAGLNISQSSSVPGSSPSVLIRGVNSINAGTSPLLVIDGVPFSNLGGSLNDINPNDIASIEILKDASAVAIYGTRGSSGVILITTKRGKTGEPTIRYSAYGGPEFQNKNLNPLSGPEYVQKYLDYSKQRGQAANNPPVPNQYEIPNYNSGTTVDWLKEISQTGFIQDHNLSISGGAEKIKYFISGAYQKQKGVLKGYQYNRASLRSNLDATVTKWLTVGTSLFFANNNQDGGTVNYSSALQMSPYGRMREENGDYTIFPMFGETLFKNPLLGLNMDINDRNKNLNGTAYAEIKPLFVKGLTYRVNANYTFLPTRYDSYAGVNTGNTLGGTAIVNKTETESWLVENILTYNKDWKDHHIDLTALYSAQEKKFTSTGIKGSTFVNDDLSFNNISAAGVVEATSFYSREALISQMGRLNYAYKSKYLITGTVRRDGYSAFGSGTSKYGVFPSVAIGWNLSSEDFLKDVKQIDNIKLRASYGTSGNQAVGVYQTLTTQGVTKYIYSGVTAVGLVSSSLNANGVLGNINLNWESTTGTNLAVDYALFNSRITGTVEVYKTKTSDVLLRRKLPALTGYSSVFDNLGSVSNKGIEVTLNTVNIKKADFTWSTNFNFAASRNKIVSLYGDNLDDIGNKWFIGKSLYAVFDYKLEGIWQTGEDPSLVDPGAKPGDLKFADINGDKKITEADKVYLGSSLPKWTGGMINNFRYKNFGLSVFVQTAQGSLINNPLLNLQNYGGRVNTPKEVGYWTEENKSNTQPSLAFTNPRLYAYPTKQSYLRLKDVTFSYNLSSKNAEKLKIGSLTAFISARNLFTVTDWIGTDPELSVNGTQSGAANANLSYGIYPLVSTVVAGLNITLR</sequence>